<dbReference type="Pfam" id="PF00672">
    <property type="entry name" value="HAMP"/>
    <property type="match status" value="1"/>
</dbReference>
<dbReference type="GO" id="GO:0005886">
    <property type="term" value="C:plasma membrane"/>
    <property type="evidence" value="ECO:0007669"/>
    <property type="project" value="UniProtKB-SubCell"/>
</dbReference>
<dbReference type="EMBL" id="BAOP01000034">
    <property type="protein sequence ID" value="GAC81436.1"/>
    <property type="molecule type" value="Genomic_DNA"/>
</dbReference>
<evidence type="ECO:0000256" key="3">
    <source>
        <dbReference type="ARBA" id="ARBA00022475"/>
    </source>
</evidence>
<dbReference type="PANTHER" id="PTHR43081">
    <property type="entry name" value="ADENYLATE CYCLASE, TERMINAL-DIFFERENTIATION SPECIFIC-RELATED"/>
    <property type="match status" value="1"/>
</dbReference>
<evidence type="ECO:0000259" key="9">
    <source>
        <dbReference type="PROSITE" id="PS50885"/>
    </source>
</evidence>
<evidence type="ECO:0000256" key="6">
    <source>
        <dbReference type="ARBA" id="ARBA00023136"/>
    </source>
</evidence>
<dbReference type="eggNOG" id="COG2770">
    <property type="taxonomic scope" value="Bacteria"/>
</dbReference>
<feature type="transmembrane region" description="Helical" evidence="7">
    <location>
        <begin position="250"/>
        <end position="269"/>
    </location>
</feature>
<dbReference type="CDD" id="cd06225">
    <property type="entry name" value="HAMP"/>
    <property type="match status" value="1"/>
</dbReference>
<organism evidence="10 11">
    <name type="scientific">Gordonia malaquae NBRC 108250</name>
    <dbReference type="NCBI Taxonomy" id="1223542"/>
    <lineage>
        <taxon>Bacteria</taxon>
        <taxon>Bacillati</taxon>
        <taxon>Actinomycetota</taxon>
        <taxon>Actinomycetes</taxon>
        <taxon>Mycobacteriales</taxon>
        <taxon>Gordoniaceae</taxon>
        <taxon>Gordonia</taxon>
    </lineage>
</organism>
<dbReference type="SUPFAM" id="SSF55073">
    <property type="entry name" value="Nucleotide cyclase"/>
    <property type="match status" value="1"/>
</dbReference>
<evidence type="ECO:0000256" key="4">
    <source>
        <dbReference type="ARBA" id="ARBA00022692"/>
    </source>
</evidence>
<keyword evidence="5 7" id="KW-1133">Transmembrane helix</keyword>
<evidence type="ECO:0000256" key="7">
    <source>
        <dbReference type="SAM" id="Phobius"/>
    </source>
</evidence>
<dbReference type="AlphaFoldDB" id="M3TIT6"/>
<evidence type="ECO:0000259" key="8">
    <source>
        <dbReference type="PROSITE" id="PS50125"/>
    </source>
</evidence>
<comment type="caution">
    <text evidence="10">The sequence shown here is derived from an EMBL/GenBank/DDBJ whole genome shotgun (WGS) entry which is preliminary data.</text>
</comment>
<sequence>MIAHTLSPPRYSVLSPEIETTWEVMRFMTKRQREKAHRIADRMDRRFKTMVMLGGLNAQGRDRDEVEILELDPQTRKRFATRGLLIGGMIVAGAKVLIGVETFVAVLLAFNGGRFEIHTDADMGAVLAALLVGTVASVVASIFFLLPQYRWFVTAEPADARRRRDVVRIPASLVVADLLGWMTAFGVYVTISDMRLVFVLAVGGAFALAAITSCSLTYLFAESAARPLAILAMRGSTSTRVVHGVRERMIVVWVVSSAVPMVGLLLVNLGRGLGWVPPVAGAVDWTVILLAIIALTSGARVVGLVNRAIADPLNDMREVVEAARNGDISQRVAVYDASELGVLQAGFNSMLDGLAERERMRDIFSRHVGDHVAQLALEQDGELVGSNTDVAVIFVDITGSTAFAADRDPRETAVVLNAFFSIVADVVDRHGGFINKFEGDAALIVFGAPAPLRDPALAALTAARELGAELSERLPLEWGMGVAYGRVFAGNIGARTRYEYTVIGDSVNESARLSDLAKEGYSSVYASRAAIEAAAEDEAVRWKRVDRQVLRGRAHVTEIFAPSELLVRHEPPSLGSVLADLVKFAMPGERTSRVTTKEA</sequence>
<feature type="transmembrane region" description="Helical" evidence="7">
    <location>
        <begin position="123"/>
        <end position="146"/>
    </location>
</feature>
<dbReference type="PROSITE" id="PS50885">
    <property type="entry name" value="HAMP"/>
    <property type="match status" value="1"/>
</dbReference>
<feature type="transmembrane region" description="Helical" evidence="7">
    <location>
        <begin position="84"/>
        <end position="111"/>
    </location>
</feature>
<dbReference type="Gene3D" id="6.10.340.10">
    <property type="match status" value="1"/>
</dbReference>
<evidence type="ECO:0000313" key="10">
    <source>
        <dbReference type="EMBL" id="GAC81436.1"/>
    </source>
</evidence>
<dbReference type="SMART" id="SM00304">
    <property type="entry name" value="HAMP"/>
    <property type="match status" value="1"/>
</dbReference>
<dbReference type="PROSITE" id="PS50125">
    <property type="entry name" value="GUANYLATE_CYCLASE_2"/>
    <property type="match status" value="1"/>
</dbReference>
<comment type="subcellular location">
    <subcellularLocation>
        <location evidence="1">Cell membrane</location>
        <topology evidence="1">Multi-pass membrane protein</topology>
    </subcellularLocation>
</comment>
<dbReference type="InterPro" id="IPR029787">
    <property type="entry name" value="Nucleotide_cyclase"/>
</dbReference>
<dbReference type="eggNOG" id="COG2114">
    <property type="taxonomic scope" value="Bacteria"/>
</dbReference>
<keyword evidence="6 7" id="KW-0472">Membrane</keyword>
<dbReference type="SUPFAM" id="SSF158472">
    <property type="entry name" value="HAMP domain-like"/>
    <property type="match status" value="1"/>
</dbReference>
<feature type="transmembrane region" description="Helical" evidence="7">
    <location>
        <begin position="197"/>
        <end position="221"/>
    </location>
</feature>
<keyword evidence="4 7" id="KW-0812">Transmembrane</keyword>
<keyword evidence="11" id="KW-1185">Reference proteome</keyword>
<dbReference type="InterPro" id="IPR050697">
    <property type="entry name" value="Adenylyl/Guanylyl_Cyclase_3/4"/>
</dbReference>
<comment type="similarity">
    <text evidence="2">Belongs to the adenylyl cyclase class-3 family.</text>
</comment>
<dbReference type="CDD" id="cd07302">
    <property type="entry name" value="CHD"/>
    <property type="match status" value="1"/>
</dbReference>
<feature type="transmembrane region" description="Helical" evidence="7">
    <location>
        <begin position="167"/>
        <end position="191"/>
    </location>
</feature>
<protein>
    <submittedName>
        <fullName evidence="10">Putative adenylate cyclase</fullName>
    </submittedName>
</protein>
<gene>
    <name evidence="10" type="ORF">GM1_034_00230</name>
</gene>
<evidence type="ECO:0000256" key="5">
    <source>
        <dbReference type="ARBA" id="ARBA00022989"/>
    </source>
</evidence>
<dbReference type="Gene3D" id="3.30.70.1230">
    <property type="entry name" value="Nucleotide cyclase"/>
    <property type="match status" value="1"/>
</dbReference>
<dbReference type="GO" id="GO:0004016">
    <property type="term" value="F:adenylate cyclase activity"/>
    <property type="evidence" value="ECO:0007669"/>
    <property type="project" value="UniProtKB-ARBA"/>
</dbReference>
<dbReference type="Pfam" id="PF00211">
    <property type="entry name" value="Guanylate_cyc"/>
    <property type="match status" value="1"/>
</dbReference>
<dbReference type="SMART" id="SM00044">
    <property type="entry name" value="CYCc"/>
    <property type="match status" value="1"/>
</dbReference>
<feature type="transmembrane region" description="Helical" evidence="7">
    <location>
        <begin position="275"/>
        <end position="297"/>
    </location>
</feature>
<dbReference type="GO" id="GO:0035556">
    <property type="term" value="P:intracellular signal transduction"/>
    <property type="evidence" value="ECO:0007669"/>
    <property type="project" value="InterPro"/>
</dbReference>
<dbReference type="InterPro" id="IPR001054">
    <property type="entry name" value="A/G_cyclase"/>
</dbReference>
<feature type="domain" description="HAMP" evidence="9">
    <location>
        <begin position="307"/>
        <end position="359"/>
    </location>
</feature>
<feature type="domain" description="Guanylate cyclase" evidence="8">
    <location>
        <begin position="391"/>
        <end position="514"/>
    </location>
</feature>
<dbReference type="InterPro" id="IPR003660">
    <property type="entry name" value="HAMP_dom"/>
</dbReference>
<reference evidence="10 11" key="1">
    <citation type="submission" date="2013-02" db="EMBL/GenBank/DDBJ databases">
        <title>Whole genome shotgun sequence of Gordonia malaquae NBRC 108250.</title>
        <authorList>
            <person name="Yoshida I."/>
            <person name="Hosoyama A."/>
            <person name="Tsuchikane K."/>
            <person name="Ando Y."/>
            <person name="Baba S."/>
            <person name="Ohji S."/>
            <person name="Hamada M."/>
            <person name="Tamura T."/>
            <person name="Yamazoe A."/>
            <person name="Yamazaki S."/>
            <person name="Fujita N."/>
        </authorList>
    </citation>
    <scope>NUCLEOTIDE SEQUENCE [LARGE SCALE GENOMIC DNA]</scope>
    <source>
        <strain evidence="10 11">NBRC 108250</strain>
    </source>
</reference>
<proteinExistence type="inferred from homology"/>
<accession>M3TIT6</accession>
<dbReference type="Proteomes" id="UP000035009">
    <property type="component" value="Unassembled WGS sequence"/>
</dbReference>
<dbReference type="STRING" id="410332.SAMN04488550_0971"/>
<dbReference type="PANTHER" id="PTHR43081:SF17">
    <property type="entry name" value="BLL5647 PROTEIN"/>
    <property type="match status" value="1"/>
</dbReference>
<dbReference type="GO" id="GO:0006171">
    <property type="term" value="P:cAMP biosynthetic process"/>
    <property type="evidence" value="ECO:0007669"/>
    <property type="project" value="TreeGrafter"/>
</dbReference>
<name>M3TIT6_GORML</name>
<evidence type="ECO:0000256" key="2">
    <source>
        <dbReference type="ARBA" id="ARBA00005381"/>
    </source>
</evidence>
<evidence type="ECO:0000256" key="1">
    <source>
        <dbReference type="ARBA" id="ARBA00004651"/>
    </source>
</evidence>
<evidence type="ECO:0000313" key="11">
    <source>
        <dbReference type="Proteomes" id="UP000035009"/>
    </source>
</evidence>
<keyword evidence="3" id="KW-1003">Cell membrane</keyword>